<dbReference type="PANTHER" id="PTHR43329">
    <property type="entry name" value="EPOXIDE HYDROLASE"/>
    <property type="match status" value="1"/>
</dbReference>
<dbReference type="PRINTS" id="PR00412">
    <property type="entry name" value="EPOXHYDRLASE"/>
</dbReference>
<dbReference type="Gene3D" id="3.40.50.1820">
    <property type="entry name" value="alpha/beta hydrolase"/>
    <property type="match status" value="2"/>
</dbReference>
<evidence type="ECO:0000259" key="3">
    <source>
        <dbReference type="Pfam" id="PF00561"/>
    </source>
</evidence>
<name>A0A9J5WET5_SOLCO</name>
<dbReference type="InterPro" id="IPR000639">
    <property type="entry name" value="Epox_hydrolase-like"/>
</dbReference>
<sequence length="245" mass="28130">MEEYDFDHKIVEVNGINMHVVEKGQGPFVLFIHGFPELWYSWRHQIIFMAKHGYRAVALDLRGYGDTTGILREPIESLKAIYGDDYYIVRFQEPGVMEAEFAKIGTKKVLEKFLTYRNPGPLYLPKGKPFDDDSPNLLSAYILLFSDPTYEISLDMLLKCRNWELTAAWSGAKVKVPVKFIVGDLDLTYNAPGAKDYINKGGMKKDVPLLEKVVILENVGHFLQQEKPYEINKHIHDFFKGFSST</sequence>
<dbReference type="Pfam" id="PF00561">
    <property type="entry name" value="Abhydrolase_1"/>
    <property type="match status" value="1"/>
</dbReference>
<evidence type="ECO:0000313" key="4">
    <source>
        <dbReference type="EMBL" id="KAG5573997.1"/>
    </source>
</evidence>
<gene>
    <name evidence="4" type="ORF">H5410_063763</name>
</gene>
<evidence type="ECO:0000313" key="5">
    <source>
        <dbReference type="Proteomes" id="UP000824120"/>
    </source>
</evidence>
<dbReference type="InterPro" id="IPR000073">
    <property type="entry name" value="AB_hydrolase_1"/>
</dbReference>
<reference evidence="4 5" key="1">
    <citation type="submission" date="2020-09" db="EMBL/GenBank/DDBJ databases">
        <title>De no assembly of potato wild relative species, Solanum commersonii.</title>
        <authorList>
            <person name="Cho K."/>
        </authorList>
    </citation>
    <scope>NUCLEOTIDE SEQUENCE [LARGE SCALE GENOMIC DNA]</scope>
    <source>
        <strain evidence="4">LZ3.2</strain>
        <tissue evidence="4">Leaf</tissue>
    </source>
</reference>
<comment type="caution">
    <text evidence="4">The sequence shown here is derived from an EMBL/GenBank/DDBJ whole genome shotgun (WGS) entry which is preliminary data.</text>
</comment>
<keyword evidence="5" id="KW-1185">Reference proteome</keyword>
<accession>A0A9J5WET5</accession>
<dbReference type="OrthoDB" id="7130006at2759"/>
<dbReference type="AlphaFoldDB" id="A0A9J5WET5"/>
<protein>
    <recommendedName>
        <fullName evidence="3">AB hydrolase-1 domain-containing protein</fullName>
    </recommendedName>
</protein>
<dbReference type="SUPFAM" id="SSF53474">
    <property type="entry name" value="alpha/beta-Hydrolases"/>
    <property type="match status" value="1"/>
</dbReference>
<dbReference type="InterPro" id="IPR029058">
    <property type="entry name" value="AB_hydrolase_fold"/>
</dbReference>
<dbReference type="GO" id="GO:0016787">
    <property type="term" value="F:hydrolase activity"/>
    <property type="evidence" value="ECO:0007669"/>
    <property type="project" value="UniProtKB-KW"/>
</dbReference>
<keyword evidence="1" id="KW-0378">Hydrolase</keyword>
<comment type="similarity">
    <text evidence="2">Belongs to the AB hydrolase superfamily. Epoxide hydrolase family.</text>
</comment>
<organism evidence="4 5">
    <name type="scientific">Solanum commersonii</name>
    <name type="common">Commerson's wild potato</name>
    <name type="synonym">Commerson's nightshade</name>
    <dbReference type="NCBI Taxonomy" id="4109"/>
    <lineage>
        <taxon>Eukaryota</taxon>
        <taxon>Viridiplantae</taxon>
        <taxon>Streptophyta</taxon>
        <taxon>Embryophyta</taxon>
        <taxon>Tracheophyta</taxon>
        <taxon>Spermatophyta</taxon>
        <taxon>Magnoliopsida</taxon>
        <taxon>eudicotyledons</taxon>
        <taxon>Gunneridae</taxon>
        <taxon>Pentapetalae</taxon>
        <taxon>asterids</taxon>
        <taxon>lamiids</taxon>
        <taxon>Solanales</taxon>
        <taxon>Solanaceae</taxon>
        <taxon>Solanoideae</taxon>
        <taxon>Solaneae</taxon>
        <taxon>Solanum</taxon>
    </lineage>
</organism>
<proteinExistence type="inferred from homology"/>
<evidence type="ECO:0000256" key="1">
    <source>
        <dbReference type="ARBA" id="ARBA00022801"/>
    </source>
</evidence>
<evidence type="ECO:0000256" key="2">
    <source>
        <dbReference type="ARBA" id="ARBA00038334"/>
    </source>
</evidence>
<dbReference type="Proteomes" id="UP000824120">
    <property type="component" value="Chromosome 12"/>
</dbReference>
<dbReference type="EMBL" id="JACXVP010000012">
    <property type="protein sequence ID" value="KAG5573997.1"/>
    <property type="molecule type" value="Genomic_DNA"/>
</dbReference>
<feature type="domain" description="AB hydrolase-1" evidence="3">
    <location>
        <begin position="27"/>
        <end position="90"/>
    </location>
</feature>